<dbReference type="InterPro" id="IPR012337">
    <property type="entry name" value="RNaseH-like_sf"/>
</dbReference>
<dbReference type="InterPro" id="IPR050951">
    <property type="entry name" value="Retrovirus_Pol_polyprotein"/>
</dbReference>
<dbReference type="Pfam" id="PF13683">
    <property type="entry name" value="rve_3"/>
    <property type="match status" value="1"/>
</dbReference>
<proteinExistence type="predicted"/>
<accession>A0AA91V7M4</accession>
<feature type="domain" description="Integrase catalytic" evidence="2">
    <location>
        <begin position="1"/>
        <end position="94"/>
    </location>
</feature>
<evidence type="ECO:0000259" key="2">
    <source>
        <dbReference type="PROSITE" id="PS50994"/>
    </source>
</evidence>
<comment type="caution">
    <text evidence="3">The sequence shown here is derived from an EMBL/GenBank/DDBJ whole genome shotgun (WGS) entry which is preliminary data.</text>
</comment>
<organism evidence="3 4">
    <name type="scientific">Bacillus pseudomycoides</name>
    <dbReference type="NCBI Taxonomy" id="64104"/>
    <lineage>
        <taxon>Bacteria</taxon>
        <taxon>Bacillati</taxon>
        <taxon>Bacillota</taxon>
        <taxon>Bacilli</taxon>
        <taxon>Bacillales</taxon>
        <taxon>Bacillaceae</taxon>
        <taxon>Bacillus</taxon>
        <taxon>Bacillus cereus group</taxon>
    </lineage>
</organism>
<dbReference type="PROSITE" id="PS50994">
    <property type="entry name" value="INTEGRASE"/>
    <property type="match status" value="1"/>
</dbReference>
<dbReference type="Proteomes" id="UP000221020">
    <property type="component" value="Unassembled WGS sequence"/>
</dbReference>
<dbReference type="EMBL" id="NVOR01000198">
    <property type="protein sequence ID" value="PED79919.1"/>
    <property type="molecule type" value="Genomic_DNA"/>
</dbReference>
<dbReference type="Gene3D" id="3.30.420.10">
    <property type="entry name" value="Ribonuclease H-like superfamily/Ribonuclease H"/>
    <property type="match status" value="1"/>
</dbReference>
<dbReference type="RefSeq" id="WP_154724669.1">
    <property type="nucleotide sequence ID" value="NZ_NVOR01000198.1"/>
</dbReference>
<feature type="non-terminal residue" evidence="3">
    <location>
        <position position="94"/>
    </location>
</feature>
<gene>
    <name evidence="3" type="ORF">CON65_25730</name>
</gene>
<evidence type="ECO:0000313" key="3">
    <source>
        <dbReference type="EMBL" id="PED79919.1"/>
    </source>
</evidence>
<protein>
    <submittedName>
        <fullName evidence="3">IS481 family transposase</fullName>
    </submittedName>
</protein>
<dbReference type="PANTHER" id="PTHR37984">
    <property type="entry name" value="PROTEIN CBG26694"/>
    <property type="match status" value="1"/>
</dbReference>
<dbReference type="InterPro" id="IPR036397">
    <property type="entry name" value="RNaseH_sf"/>
</dbReference>
<dbReference type="InterPro" id="IPR001584">
    <property type="entry name" value="Integrase_cat-core"/>
</dbReference>
<dbReference type="PANTHER" id="PTHR37984:SF5">
    <property type="entry name" value="PROTEIN NYNRIN-LIKE"/>
    <property type="match status" value="1"/>
</dbReference>
<sequence>IQACDNERGATVKERLTEVFQRFGLPARINVDNGPPWGSPRNPGEITELSIWLIRLGIRISFSRPYHPQTNGKIERFHRSLKAEVLEGRQFSTL</sequence>
<dbReference type="GO" id="GO:0003676">
    <property type="term" value="F:nucleic acid binding"/>
    <property type="evidence" value="ECO:0007669"/>
    <property type="project" value="InterPro"/>
</dbReference>
<comment type="function">
    <text evidence="1">Involved in the transposition of the insertion sequence.</text>
</comment>
<evidence type="ECO:0000256" key="1">
    <source>
        <dbReference type="ARBA" id="ARBA00002286"/>
    </source>
</evidence>
<reference evidence="3 4" key="1">
    <citation type="submission" date="2017-09" db="EMBL/GenBank/DDBJ databases">
        <title>Large-scale bioinformatics analysis of Bacillus genomes uncovers conserved roles of natural products in bacterial physiology.</title>
        <authorList>
            <consortium name="Agbiome Team Llc"/>
            <person name="Bleich R.M."/>
            <person name="Grubbs K.J."/>
            <person name="Santa Maria K.C."/>
            <person name="Allen S.E."/>
            <person name="Farag S."/>
            <person name="Shank E.A."/>
            <person name="Bowers A."/>
        </authorList>
    </citation>
    <scope>NUCLEOTIDE SEQUENCE [LARGE SCALE GENOMIC DNA]</scope>
    <source>
        <strain evidence="3 4">AFS092012</strain>
    </source>
</reference>
<dbReference type="SUPFAM" id="SSF53098">
    <property type="entry name" value="Ribonuclease H-like"/>
    <property type="match status" value="1"/>
</dbReference>
<name>A0AA91V7M4_9BACI</name>
<feature type="non-terminal residue" evidence="3">
    <location>
        <position position="1"/>
    </location>
</feature>
<evidence type="ECO:0000313" key="4">
    <source>
        <dbReference type="Proteomes" id="UP000221020"/>
    </source>
</evidence>
<dbReference type="GO" id="GO:0015074">
    <property type="term" value="P:DNA integration"/>
    <property type="evidence" value="ECO:0007669"/>
    <property type="project" value="InterPro"/>
</dbReference>
<dbReference type="AlphaFoldDB" id="A0AA91V7M4"/>